<protein>
    <submittedName>
        <fullName evidence="1">Uncharacterized protein</fullName>
    </submittedName>
</protein>
<reference evidence="2" key="1">
    <citation type="journal article" date="2022" name="Nat. Commun.">
        <title>Chromosome evolution and the genetic basis of agronomically important traits in greater yam.</title>
        <authorList>
            <person name="Bredeson J.V."/>
            <person name="Lyons J.B."/>
            <person name="Oniyinde I.O."/>
            <person name="Okereke N.R."/>
            <person name="Kolade O."/>
            <person name="Nnabue I."/>
            <person name="Nwadili C.O."/>
            <person name="Hribova E."/>
            <person name="Parker M."/>
            <person name="Nwogha J."/>
            <person name="Shu S."/>
            <person name="Carlson J."/>
            <person name="Kariba R."/>
            <person name="Muthemba S."/>
            <person name="Knop K."/>
            <person name="Barton G.J."/>
            <person name="Sherwood A.V."/>
            <person name="Lopez-Montes A."/>
            <person name="Asiedu R."/>
            <person name="Jamnadass R."/>
            <person name="Muchugi A."/>
            <person name="Goodstein D."/>
            <person name="Egesi C.N."/>
            <person name="Featherston J."/>
            <person name="Asfaw A."/>
            <person name="Simpson G.G."/>
            <person name="Dolezel J."/>
            <person name="Hendre P.S."/>
            <person name="Van Deynze A."/>
            <person name="Kumar P.L."/>
            <person name="Obidiegwu J.E."/>
            <person name="Bhattacharjee R."/>
            <person name="Rokhsar D.S."/>
        </authorList>
    </citation>
    <scope>NUCLEOTIDE SEQUENCE [LARGE SCALE GENOMIC DNA]</scope>
    <source>
        <strain evidence="2">cv. TDa95/00328</strain>
    </source>
</reference>
<dbReference type="EMBL" id="CM037029">
    <property type="protein sequence ID" value="KAH7654460.1"/>
    <property type="molecule type" value="Genomic_DNA"/>
</dbReference>
<evidence type="ECO:0000313" key="1">
    <source>
        <dbReference type="EMBL" id="KAH7654460.1"/>
    </source>
</evidence>
<sequence>MSRDRVREVLKLRHVCRHGNLRTFETIVQALVRSTTKVSRQPIVIELIDKLRHLSKHKLPDSRHCQPRVIHPHSHWCPLEVPSMQCFISLHVNQRVIVHRVQLSFERTSRVPEHLDLRAEPLRCCSECIPVLFRFAQQIVFMQFSCCFRVGAFLKYVLHNGGCFDLAWVVLELVDECVGELWVSEHSFTEDGGEDDSEQGENVSVEENSGGEAGTNGCPINQS</sequence>
<comment type="caution">
    <text evidence="1">The sequence shown here is derived from an EMBL/GenBank/DDBJ whole genome shotgun (WGS) entry which is preliminary data.</text>
</comment>
<evidence type="ECO:0000313" key="2">
    <source>
        <dbReference type="Proteomes" id="UP000827976"/>
    </source>
</evidence>
<dbReference type="Proteomes" id="UP000827976">
    <property type="component" value="Chromosome 19"/>
</dbReference>
<name>A0ACB7U2I2_DIOAL</name>
<keyword evidence="2" id="KW-1185">Reference proteome</keyword>
<organism evidence="1 2">
    <name type="scientific">Dioscorea alata</name>
    <name type="common">Purple yam</name>
    <dbReference type="NCBI Taxonomy" id="55571"/>
    <lineage>
        <taxon>Eukaryota</taxon>
        <taxon>Viridiplantae</taxon>
        <taxon>Streptophyta</taxon>
        <taxon>Embryophyta</taxon>
        <taxon>Tracheophyta</taxon>
        <taxon>Spermatophyta</taxon>
        <taxon>Magnoliopsida</taxon>
        <taxon>Liliopsida</taxon>
        <taxon>Dioscoreales</taxon>
        <taxon>Dioscoreaceae</taxon>
        <taxon>Dioscorea</taxon>
    </lineage>
</organism>
<gene>
    <name evidence="1" type="ORF">IHE45_19G145000</name>
</gene>
<proteinExistence type="predicted"/>
<accession>A0ACB7U2I2</accession>